<accession>A0A8A3NWM2</accession>
<evidence type="ECO:0000256" key="1">
    <source>
        <dbReference type="SAM" id="MobiDB-lite"/>
    </source>
</evidence>
<dbReference type="Proteomes" id="UP000672032">
    <property type="component" value="Chromosome 1"/>
</dbReference>
<name>A0A8A3NWM2_9HELO</name>
<evidence type="ECO:0000313" key="3">
    <source>
        <dbReference type="Proteomes" id="UP000672032"/>
    </source>
</evidence>
<dbReference type="AlphaFoldDB" id="A0A8A3NWM2"/>
<proteinExistence type="predicted"/>
<reference evidence="2" key="1">
    <citation type="submission" date="2020-10" db="EMBL/GenBank/DDBJ databases">
        <title>Genome Sequence of Monilinia vaccinii-corymbosi Sheds Light on Mummy Berry Disease Infection of Blueberry and Mating Type.</title>
        <authorList>
            <person name="Yow A.G."/>
            <person name="Zhang Y."/>
            <person name="Bansal K."/>
            <person name="Eacker S.M."/>
            <person name="Sullivan S."/>
            <person name="Liachko I."/>
            <person name="Cubeta M.A."/>
            <person name="Rollins J.A."/>
            <person name="Ashrafi H."/>
        </authorList>
    </citation>
    <scope>NUCLEOTIDE SEQUENCE</scope>
    <source>
        <strain evidence="2">RL-1</strain>
    </source>
</reference>
<sequence length="121" mass="13494">MAILGATAARKKWQRVNASRVGSRSSLPQHQHHDRHRVSGSPSIMDLGEVTRELRTAGRVLARERVRTEATSFALDSLRKMAFPIYDSMQESGVEGRVSIQEDRRVGLHGRLRTVSIAGYA</sequence>
<feature type="region of interest" description="Disordered" evidence="1">
    <location>
        <begin position="15"/>
        <end position="43"/>
    </location>
</feature>
<gene>
    <name evidence="2" type="ORF">DSL72_004431</name>
</gene>
<dbReference type="EMBL" id="CP063405">
    <property type="protein sequence ID" value="QSZ29913.1"/>
    <property type="molecule type" value="Genomic_DNA"/>
</dbReference>
<evidence type="ECO:0000313" key="2">
    <source>
        <dbReference type="EMBL" id="QSZ29913.1"/>
    </source>
</evidence>
<organism evidence="2 3">
    <name type="scientific">Monilinia vaccinii-corymbosi</name>
    <dbReference type="NCBI Taxonomy" id="61207"/>
    <lineage>
        <taxon>Eukaryota</taxon>
        <taxon>Fungi</taxon>
        <taxon>Dikarya</taxon>
        <taxon>Ascomycota</taxon>
        <taxon>Pezizomycotina</taxon>
        <taxon>Leotiomycetes</taxon>
        <taxon>Helotiales</taxon>
        <taxon>Sclerotiniaceae</taxon>
        <taxon>Monilinia</taxon>
    </lineage>
</organism>
<feature type="compositionally biased region" description="Polar residues" evidence="1">
    <location>
        <begin position="16"/>
        <end position="29"/>
    </location>
</feature>
<keyword evidence="3" id="KW-1185">Reference proteome</keyword>
<protein>
    <submittedName>
        <fullName evidence="2">Uncharacterized protein</fullName>
    </submittedName>
</protein>